<protein>
    <recommendedName>
        <fullName evidence="3">Gnat family</fullName>
    </recommendedName>
</protein>
<dbReference type="InterPro" id="IPR053225">
    <property type="entry name" value="Acyl-CoA_N-acyltransferase"/>
</dbReference>
<sequence>MADFVKVYSTTPSELLTLLSHQLPYSLPLLRRLQFAQLEGGLPQTAKVILAADSELNDSKSPEAFTAMYVDVGGGPDTQAWVYSTLEHPDATIKDTTIYEQQLDRIVQESIGIAKEYGQELAYGKAVLVGTIHDSVRELLYKSGRVEPRETGAYDKWLFKYEDLPKEEVELPKGMYWATATEDDCRVVVSRTDIPRTVKVLSRMPSLVIKLEDGTPISWAFLGFDGSLVSLHCEEPYRRRGLAKALAAKLFRERSLEFADDGWCCADVAPDNDGSRGMCKRLNGKPYWRISWVLLYVGEKPPNQTNGMT</sequence>
<dbReference type="InterPro" id="IPR016181">
    <property type="entry name" value="Acyl_CoA_acyltransferase"/>
</dbReference>
<dbReference type="Gene3D" id="3.40.630.30">
    <property type="match status" value="1"/>
</dbReference>
<organism evidence="1 2">
    <name type="scientific">Fusarium equiseti</name>
    <name type="common">Fusarium scirpi</name>
    <dbReference type="NCBI Taxonomy" id="61235"/>
    <lineage>
        <taxon>Eukaryota</taxon>
        <taxon>Fungi</taxon>
        <taxon>Dikarya</taxon>
        <taxon>Ascomycota</taxon>
        <taxon>Pezizomycotina</taxon>
        <taxon>Sordariomycetes</taxon>
        <taxon>Hypocreomycetidae</taxon>
        <taxon>Hypocreales</taxon>
        <taxon>Nectriaceae</taxon>
        <taxon>Fusarium</taxon>
        <taxon>Fusarium incarnatum-equiseti species complex</taxon>
    </lineage>
</organism>
<proteinExistence type="predicted"/>
<comment type="caution">
    <text evidence="1">The sequence shown here is derived from an EMBL/GenBank/DDBJ whole genome shotgun (WGS) entry which is preliminary data.</text>
</comment>
<accession>A0ABQ8R9W9</accession>
<evidence type="ECO:0008006" key="3">
    <source>
        <dbReference type="Google" id="ProtNLM"/>
    </source>
</evidence>
<name>A0ABQ8R9W9_FUSEQ</name>
<dbReference type="Proteomes" id="UP001152024">
    <property type="component" value="Unassembled WGS sequence"/>
</dbReference>
<dbReference type="EMBL" id="JAOQBH010000010">
    <property type="protein sequence ID" value="KAJ4130062.1"/>
    <property type="molecule type" value="Genomic_DNA"/>
</dbReference>
<gene>
    <name evidence="1" type="ORF">NW768_007035</name>
</gene>
<keyword evidence="2" id="KW-1185">Reference proteome</keyword>
<dbReference type="PANTHER" id="PTHR20958">
    <property type="entry name" value="GLYCINE N-ACYLTRANSFERASE-LIKE PROTEIN"/>
    <property type="match status" value="1"/>
</dbReference>
<dbReference type="PANTHER" id="PTHR20958:SF6">
    <property type="entry name" value="GLYCINE N-ACYLTRANSFERASE-LIKE PROTEIN"/>
    <property type="match status" value="1"/>
</dbReference>
<evidence type="ECO:0000313" key="2">
    <source>
        <dbReference type="Proteomes" id="UP001152024"/>
    </source>
</evidence>
<dbReference type="SUPFAM" id="SSF55729">
    <property type="entry name" value="Acyl-CoA N-acyltransferases (Nat)"/>
    <property type="match status" value="1"/>
</dbReference>
<reference evidence="1" key="1">
    <citation type="submission" date="2022-09" db="EMBL/GenBank/DDBJ databases">
        <title>Fusarium specimens isolated from Avocado Roots.</title>
        <authorList>
            <person name="Stajich J."/>
            <person name="Roper C."/>
            <person name="Heimlech-Rivalta G."/>
        </authorList>
    </citation>
    <scope>NUCLEOTIDE SEQUENCE</scope>
    <source>
        <strain evidence="1">CF00095</strain>
    </source>
</reference>
<evidence type="ECO:0000313" key="1">
    <source>
        <dbReference type="EMBL" id="KAJ4130062.1"/>
    </source>
</evidence>